<dbReference type="Gene3D" id="2.60.120.380">
    <property type="match status" value="1"/>
</dbReference>
<dbReference type="OrthoDB" id="176168at2"/>
<dbReference type="InterPro" id="IPR013780">
    <property type="entry name" value="Glyco_hydro_b"/>
</dbReference>
<organism evidence="5 6">
    <name type="scientific">Pseudobacter ginsenosidimutans</name>
    <dbReference type="NCBI Taxonomy" id="661488"/>
    <lineage>
        <taxon>Bacteria</taxon>
        <taxon>Pseudomonadati</taxon>
        <taxon>Bacteroidota</taxon>
        <taxon>Chitinophagia</taxon>
        <taxon>Chitinophagales</taxon>
        <taxon>Chitinophagaceae</taxon>
        <taxon>Pseudobacter</taxon>
    </lineage>
</organism>
<feature type="chain" id="PRO_5020546409" evidence="3">
    <location>
        <begin position="21"/>
        <end position="954"/>
    </location>
</feature>
<keyword evidence="2" id="KW-0326">Glycosidase</keyword>
<dbReference type="Gene3D" id="2.60.40.1760">
    <property type="entry name" value="glycosyl hydrolase (family 31)"/>
    <property type="match status" value="1"/>
</dbReference>
<reference evidence="5 6" key="1">
    <citation type="submission" date="2019-02" db="EMBL/GenBank/DDBJ databases">
        <title>Genomic Encyclopedia of Type Strains, Phase IV (KMG-IV): sequencing the most valuable type-strain genomes for metagenomic binning, comparative biology and taxonomic classification.</title>
        <authorList>
            <person name="Goeker M."/>
        </authorList>
    </citation>
    <scope>NUCLEOTIDE SEQUENCE [LARGE SCALE GENOMIC DNA]</scope>
    <source>
        <strain evidence="5 6">DSM 18116</strain>
    </source>
</reference>
<dbReference type="SMART" id="SM00758">
    <property type="entry name" value="PA14"/>
    <property type="match status" value="1"/>
</dbReference>
<evidence type="ECO:0000259" key="4">
    <source>
        <dbReference type="PROSITE" id="PS51820"/>
    </source>
</evidence>
<sequence>MLRKKFLAFSFVLFNLVASACPATSSFVITSDGVIVYPDADYALNTQAVQIQVIADNIIHVTASPDKSQTGFTSLSVIPLSYRPDWKTTSTKEKVTIKTKLLTVEVVLQTGTVSFFDNNGKKILAEKGIGGRRFRPVAFEGQRSWNITQVFETNEADALYGLGQHQDGLFNYNGQQVKLFQNNTEVAIPFLLSNKNYGILWDNYSITTIGDIRPYHQLSSFRLFSKNGDNGWLTATYYKDREGMIPQLTRAETSIDIPYLDDYKHVLPAGFVASKGSVTWEGSIASDFNGLHNIRMTYGGYIKIWIDGKQVLNKWRRSWNPAPAVFGIDMEAGKKYPIRIEWIPEATEVYLTFKWIEPLPITEKNDFAFSSEAGKQLNYYFVHGKDMDEVISGYRTITGKASLVPRWALGFWQSRERYKTQDEVINTVKEFRDRKIPLDNIVLDWNYWKENDWGSQDFDTARFPNPDSMIGILHNKYHTRFMISVWPKIYEGIDVYKQFDAKGWLYKRNIADRMRDWIGEGYTSTFYDAFNEDARNAFWDLIHKKLYVKGVDAWWMDASEPDIHSNVTPEKRKEQMIAPASPYISAEYLNAYPLQNAKGIYEGQRAAEPNKRVFILTRSGYAGSQRYGATIWSGDIGARWDDMKNQIAAGLNFSMSGLPYWSMDIGGFMVEDRYQREQMTEKDQEEWREMLTRWYQFGSFTPVFRAHGQFPYREIWNIAPSDHPAYKSILYYQQLRYRLLPYIYSIAGRTYHHDYTIMRGLPMDFTSDSMVLSIGDQYMFGPSLLISPVYSYQQNSRQLYLPNTNGWYDLYTGKHHTGGQQITAEAPYGKIPVFVKSGSILPFGPDLQYTDEKPADTVTLFVYTGKDASFTLYEDENINNNYEKGICSNIDINWNESAGTLTIGERKGQFKGMREKRIFRPVFISPGKPTGIDQPKPKTKDIRYNGNAVTIKPT</sequence>
<dbReference type="EMBL" id="SGXA01000004">
    <property type="protein sequence ID" value="RZS67128.1"/>
    <property type="molecule type" value="Genomic_DNA"/>
</dbReference>
<dbReference type="InterPro" id="IPR051816">
    <property type="entry name" value="Glycosyl_Hydrolase_31"/>
</dbReference>
<gene>
    <name evidence="5" type="ORF">EV199_5513</name>
</gene>
<dbReference type="RefSeq" id="WP_130544002.1">
    <property type="nucleotide sequence ID" value="NZ_CP042431.1"/>
</dbReference>
<dbReference type="Pfam" id="PF13802">
    <property type="entry name" value="Gal_mutarotas_2"/>
    <property type="match status" value="1"/>
</dbReference>
<dbReference type="CDD" id="cd14752">
    <property type="entry name" value="GH31_N"/>
    <property type="match status" value="1"/>
</dbReference>
<dbReference type="PROSITE" id="PS51820">
    <property type="entry name" value="PA14"/>
    <property type="match status" value="1"/>
</dbReference>
<comment type="similarity">
    <text evidence="1 2">Belongs to the glycosyl hydrolase 31 family.</text>
</comment>
<dbReference type="SUPFAM" id="SSF56988">
    <property type="entry name" value="Anthrax protective antigen"/>
    <property type="match status" value="1"/>
</dbReference>
<dbReference type="SUPFAM" id="SSF51011">
    <property type="entry name" value="Glycosyl hydrolase domain"/>
    <property type="match status" value="1"/>
</dbReference>
<dbReference type="InterPro" id="IPR033403">
    <property type="entry name" value="DUF5110"/>
</dbReference>
<comment type="caution">
    <text evidence="5">The sequence shown here is derived from an EMBL/GenBank/DDBJ whole genome shotgun (WGS) entry which is preliminary data.</text>
</comment>
<dbReference type="InterPro" id="IPR048395">
    <property type="entry name" value="Glyco_hydro_31_C"/>
</dbReference>
<dbReference type="GO" id="GO:0005975">
    <property type="term" value="P:carbohydrate metabolic process"/>
    <property type="evidence" value="ECO:0007669"/>
    <property type="project" value="InterPro"/>
</dbReference>
<keyword evidence="6" id="KW-1185">Reference proteome</keyword>
<dbReference type="InterPro" id="IPR011013">
    <property type="entry name" value="Gal_mutarotase_sf_dom"/>
</dbReference>
<dbReference type="Pfam" id="PF07691">
    <property type="entry name" value="PA14"/>
    <property type="match status" value="1"/>
</dbReference>
<dbReference type="Pfam" id="PF17137">
    <property type="entry name" value="DUF5110"/>
    <property type="match status" value="1"/>
</dbReference>
<dbReference type="AlphaFoldDB" id="A0A4Q7MIM2"/>
<dbReference type="InterPro" id="IPR011658">
    <property type="entry name" value="PA14_dom"/>
</dbReference>
<evidence type="ECO:0000256" key="1">
    <source>
        <dbReference type="ARBA" id="ARBA00007806"/>
    </source>
</evidence>
<feature type="domain" description="PA14" evidence="4">
    <location>
        <begin position="227"/>
        <end position="371"/>
    </location>
</feature>
<dbReference type="Gene3D" id="2.60.40.1180">
    <property type="entry name" value="Golgi alpha-mannosidase II"/>
    <property type="match status" value="2"/>
</dbReference>
<proteinExistence type="inferred from homology"/>
<dbReference type="PROSITE" id="PS51257">
    <property type="entry name" value="PROKAR_LIPOPROTEIN"/>
    <property type="match status" value="1"/>
</dbReference>
<dbReference type="InterPro" id="IPR017853">
    <property type="entry name" value="GH"/>
</dbReference>
<name>A0A4Q7MIM2_9BACT</name>
<protein>
    <submittedName>
        <fullName evidence="5">Alpha-D-xyloside xylohydrolase</fullName>
    </submittedName>
</protein>
<dbReference type="Gene3D" id="3.20.20.80">
    <property type="entry name" value="Glycosidases"/>
    <property type="match status" value="1"/>
</dbReference>
<dbReference type="CDD" id="cd06591">
    <property type="entry name" value="GH31_xylosidase_XylS"/>
    <property type="match status" value="1"/>
</dbReference>
<evidence type="ECO:0000256" key="2">
    <source>
        <dbReference type="RuleBase" id="RU361185"/>
    </source>
</evidence>
<accession>A0A4Q7MIM2</accession>
<dbReference type="SUPFAM" id="SSF74650">
    <property type="entry name" value="Galactose mutarotase-like"/>
    <property type="match status" value="1"/>
</dbReference>
<dbReference type="Pfam" id="PF21365">
    <property type="entry name" value="Glyco_hydro_31_3rd"/>
    <property type="match status" value="1"/>
</dbReference>
<dbReference type="GO" id="GO:0004553">
    <property type="term" value="F:hydrolase activity, hydrolyzing O-glycosyl compounds"/>
    <property type="evidence" value="ECO:0007669"/>
    <property type="project" value="InterPro"/>
</dbReference>
<keyword evidence="2 5" id="KW-0378">Hydrolase</keyword>
<keyword evidence="3" id="KW-0732">Signal</keyword>
<dbReference type="PANTHER" id="PTHR43863:SF2">
    <property type="entry name" value="MALTASE-GLUCOAMYLASE"/>
    <property type="match status" value="1"/>
</dbReference>
<dbReference type="Pfam" id="PF01055">
    <property type="entry name" value="Glyco_hydro_31_2nd"/>
    <property type="match status" value="1"/>
</dbReference>
<evidence type="ECO:0000313" key="6">
    <source>
        <dbReference type="Proteomes" id="UP000293874"/>
    </source>
</evidence>
<dbReference type="GO" id="GO:0030246">
    <property type="term" value="F:carbohydrate binding"/>
    <property type="evidence" value="ECO:0007669"/>
    <property type="project" value="InterPro"/>
</dbReference>
<evidence type="ECO:0000256" key="3">
    <source>
        <dbReference type="SAM" id="SignalP"/>
    </source>
</evidence>
<dbReference type="Proteomes" id="UP000293874">
    <property type="component" value="Unassembled WGS sequence"/>
</dbReference>
<dbReference type="InterPro" id="IPR037524">
    <property type="entry name" value="PA14/GLEYA"/>
</dbReference>
<dbReference type="PANTHER" id="PTHR43863">
    <property type="entry name" value="HYDROLASE, PUTATIVE (AFU_ORTHOLOGUE AFUA_1G03140)-RELATED"/>
    <property type="match status" value="1"/>
</dbReference>
<feature type="signal peptide" evidence="3">
    <location>
        <begin position="1"/>
        <end position="20"/>
    </location>
</feature>
<evidence type="ECO:0000313" key="5">
    <source>
        <dbReference type="EMBL" id="RZS67128.1"/>
    </source>
</evidence>
<dbReference type="SUPFAM" id="SSF51445">
    <property type="entry name" value="(Trans)glycosidases"/>
    <property type="match status" value="1"/>
</dbReference>
<dbReference type="InterPro" id="IPR000322">
    <property type="entry name" value="Glyco_hydro_31_TIM"/>
</dbReference>
<dbReference type="InterPro" id="IPR025887">
    <property type="entry name" value="Glyco_hydro_31_N_dom"/>
</dbReference>